<dbReference type="InterPro" id="IPR022742">
    <property type="entry name" value="Hydrolase_4"/>
</dbReference>
<accession>A0A3P6D3X4</accession>
<dbReference type="FunFam" id="3.40.50.1820:FF:000132">
    <property type="entry name" value="caffeoylshikimate esterase"/>
    <property type="match status" value="1"/>
</dbReference>
<feature type="coiled-coil region" evidence="1">
    <location>
        <begin position="826"/>
        <end position="853"/>
    </location>
</feature>
<reference evidence="4" key="1">
    <citation type="submission" date="2018-11" db="EMBL/GenBank/DDBJ databases">
        <authorList>
            <consortium name="Genoscope - CEA"/>
            <person name="William W."/>
        </authorList>
    </citation>
    <scope>NUCLEOTIDE SEQUENCE</scope>
</reference>
<proteinExistence type="predicted"/>
<feature type="region of interest" description="Disordered" evidence="2">
    <location>
        <begin position="623"/>
        <end position="644"/>
    </location>
</feature>
<evidence type="ECO:0000313" key="4">
    <source>
        <dbReference type="EMBL" id="VDD19344.1"/>
    </source>
</evidence>
<evidence type="ECO:0000259" key="3">
    <source>
        <dbReference type="Pfam" id="PF12146"/>
    </source>
</evidence>
<protein>
    <recommendedName>
        <fullName evidence="3">Serine aminopeptidase S33 domain-containing protein</fullName>
    </recommendedName>
</protein>
<dbReference type="PANTHER" id="PTHR33883">
    <property type="entry name" value="WPP DOMAIN-ASSOCIATED PROTEIN"/>
    <property type="match status" value="1"/>
</dbReference>
<organism evidence="4">
    <name type="scientific">Brassica oleracea</name>
    <name type="common">Wild cabbage</name>
    <dbReference type="NCBI Taxonomy" id="3712"/>
    <lineage>
        <taxon>Eukaryota</taxon>
        <taxon>Viridiplantae</taxon>
        <taxon>Streptophyta</taxon>
        <taxon>Embryophyta</taxon>
        <taxon>Tracheophyta</taxon>
        <taxon>Spermatophyta</taxon>
        <taxon>Magnoliopsida</taxon>
        <taxon>eudicotyledons</taxon>
        <taxon>Gunneridae</taxon>
        <taxon>Pentapetalae</taxon>
        <taxon>rosids</taxon>
        <taxon>malvids</taxon>
        <taxon>Brassicales</taxon>
        <taxon>Brassicaceae</taxon>
        <taxon>Brassiceae</taxon>
        <taxon>Brassica</taxon>
    </lineage>
</organism>
<gene>
    <name evidence="4" type="ORF">BOLC2T06675H</name>
</gene>
<feature type="domain" description="Serine aminopeptidase S33" evidence="3">
    <location>
        <begin position="55"/>
        <end position="297"/>
    </location>
</feature>
<evidence type="ECO:0000256" key="2">
    <source>
        <dbReference type="SAM" id="MobiDB-lite"/>
    </source>
</evidence>
<dbReference type="InterPro" id="IPR029058">
    <property type="entry name" value="AB_hydrolase_fold"/>
</dbReference>
<sequence>MGLHPVSEANDSSPFGSLSAAEFYSRHSVAHSSAYITNPTGLKLFTQWWTPLHRPPLGLIAVVHGFTGESSWFLQLTSVLFAKSGFLTCAIDHQGHGLSDGLTAHIPNINLIVDDCISFFDDFRSRHSSSLPSFLYSESLGGAIALYITLRQKSQWNGLILSGAMCSISHKFKPPWPLQHLLTLAATLIPTWRVVPTRGTIAGVSFKEPWKRKLAFANPNRTVGKPRAATAYELVRVCEDLQSRFEEVEVPLMIVHGGDDVVCDPSSVEELYMRCKSRDKTKKIYPGMWHQLIGESEENVDLVFGDVLKWITNRSQNDAVNNGKKMKDIMKEVEGKVKFSMADSTMMLLVQQAMDKAHEKIKTKHGLLLRLNAISLFYELAVLQLQSCLNFVQQETDNLESNHEEVVRDLRKIKDRLHHRLLETELAILEKDRELLERSENEASLRNVLESKETELVHLQDLERKRSSCNEIIGEEFSELKSSVDHQVMNLRQNIETEYDGLGKEADDPSGVDIDVLKGTMDLAFNKMHHAIFLSELGPIEQSWRWSVERETMGLLIKGFMNGLEEEKKRVMMVVKDYELGFKDMVCLIRREVECLESQIIIHRSSSSSPRAITTTSSSVDCEVVNDDKEEEEGEGEEDSSNYPVSKLIKSHESIIRRKSEELVSPKIESIKRQRSCNSSSLKRAVDDIVAGLDSLVCLNTKMFEYFCYDEDDDRCDEKEVVMDDGLDDVWKKVQKHRSVACENEVEEKEDVEMKLMILEDTYLTLLRGLLTDNKRLLVEQGKKACLDTSLKEVKRACLDTSLVSDDFEIIREDGLFRQEVDWTVVRELLREVSETVENLEGVEAENKRLLEEQGKKTCMDISLVFDDFDFKIQERLKMAALGLQNLEKNIGSTMDYMAGLRRKESVYKTAFVLRCENLIKAETEVDLLGDQVDSLVKLLQKTLWTFHQHPLLLCNHSDISEIYIRSVEGCVDAIKKATKGDSRGLDKQCCDAISGLTNDCLPIIFSGGPAIGLLVKAACTHKFDDVN</sequence>
<keyword evidence="1" id="KW-0175">Coiled coil</keyword>
<evidence type="ECO:0000256" key="1">
    <source>
        <dbReference type="SAM" id="Coils"/>
    </source>
</evidence>
<dbReference type="SUPFAM" id="SSF53474">
    <property type="entry name" value="alpha/beta-Hydrolases"/>
    <property type="match status" value="1"/>
</dbReference>
<dbReference type="Pfam" id="PF12146">
    <property type="entry name" value="Hydrolase_4"/>
    <property type="match status" value="1"/>
</dbReference>
<dbReference type="PANTHER" id="PTHR33883:SF7">
    <property type="entry name" value="OS04G0521600 PROTEIN"/>
    <property type="match status" value="1"/>
</dbReference>
<feature type="coiled-coil region" evidence="1">
    <location>
        <begin position="389"/>
        <end position="446"/>
    </location>
</feature>
<feature type="compositionally biased region" description="Acidic residues" evidence="2">
    <location>
        <begin position="624"/>
        <end position="640"/>
    </location>
</feature>
<dbReference type="EMBL" id="LR031874">
    <property type="protein sequence ID" value="VDD19344.1"/>
    <property type="molecule type" value="Genomic_DNA"/>
</dbReference>
<dbReference type="Gene3D" id="3.40.50.1820">
    <property type="entry name" value="alpha/beta hydrolase"/>
    <property type="match status" value="1"/>
</dbReference>
<dbReference type="AlphaFoldDB" id="A0A3P6D3X4"/>
<dbReference type="InterPro" id="IPR037490">
    <property type="entry name" value="WAP"/>
</dbReference>
<name>A0A3P6D3X4_BRAOL</name>